<keyword evidence="1" id="KW-0732">Signal</keyword>
<evidence type="ECO:0000256" key="1">
    <source>
        <dbReference type="SAM" id="SignalP"/>
    </source>
</evidence>
<protein>
    <submittedName>
        <fullName evidence="2">Uncharacterized protein</fullName>
    </submittedName>
</protein>
<gene>
    <name evidence="2" type="ORF">M436DRAFT_21814</name>
</gene>
<dbReference type="RefSeq" id="XP_013431521.1">
    <property type="nucleotide sequence ID" value="XM_013576067.1"/>
</dbReference>
<feature type="signal peptide" evidence="1">
    <location>
        <begin position="1"/>
        <end position="17"/>
    </location>
</feature>
<accession>A0A074X7P3</accession>
<evidence type="ECO:0000313" key="2">
    <source>
        <dbReference type="EMBL" id="KEQ78047.1"/>
    </source>
</evidence>
<reference evidence="2 3" key="1">
    <citation type="journal article" date="2014" name="BMC Genomics">
        <title>Genome sequencing of four Aureobasidium pullulans varieties: biotechnological potential, stress tolerance, and description of new species.</title>
        <authorList>
            <person name="Gostin Ar C."/>
            <person name="Ohm R.A."/>
            <person name="Kogej T."/>
            <person name="Sonjak S."/>
            <person name="Turk M."/>
            <person name="Zajc J."/>
            <person name="Zalar P."/>
            <person name="Grube M."/>
            <person name="Sun H."/>
            <person name="Han J."/>
            <person name="Sharma A."/>
            <person name="Chiniquy J."/>
            <person name="Ngan C.Y."/>
            <person name="Lipzen A."/>
            <person name="Barry K."/>
            <person name="Grigoriev I.V."/>
            <person name="Gunde-Cimerman N."/>
        </authorList>
    </citation>
    <scope>NUCLEOTIDE SEQUENCE [LARGE SCALE GENOMIC DNA]</scope>
    <source>
        <strain evidence="2 3">CBS 147.97</strain>
    </source>
</reference>
<dbReference type="AlphaFoldDB" id="A0A074X7P3"/>
<evidence type="ECO:0000313" key="3">
    <source>
        <dbReference type="Proteomes" id="UP000027730"/>
    </source>
</evidence>
<dbReference type="Proteomes" id="UP000027730">
    <property type="component" value="Unassembled WGS sequence"/>
</dbReference>
<dbReference type="GeneID" id="25408071"/>
<dbReference type="HOGENOM" id="CLU_1869971_0_0_1"/>
<dbReference type="OrthoDB" id="3937708at2759"/>
<proteinExistence type="predicted"/>
<feature type="non-terminal residue" evidence="2">
    <location>
        <position position="137"/>
    </location>
</feature>
<dbReference type="EMBL" id="KL584702">
    <property type="protein sequence ID" value="KEQ78047.1"/>
    <property type="molecule type" value="Genomic_DNA"/>
</dbReference>
<organism evidence="2 3">
    <name type="scientific">Aureobasidium namibiae CBS 147.97</name>
    <dbReference type="NCBI Taxonomy" id="1043004"/>
    <lineage>
        <taxon>Eukaryota</taxon>
        <taxon>Fungi</taxon>
        <taxon>Dikarya</taxon>
        <taxon>Ascomycota</taxon>
        <taxon>Pezizomycotina</taxon>
        <taxon>Dothideomycetes</taxon>
        <taxon>Dothideomycetidae</taxon>
        <taxon>Dothideales</taxon>
        <taxon>Saccotheciaceae</taxon>
        <taxon>Aureobasidium</taxon>
    </lineage>
</organism>
<feature type="chain" id="PRO_5001703562" evidence="1">
    <location>
        <begin position="18"/>
        <end position="137"/>
    </location>
</feature>
<dbReference type="STRING" id="1043004.A0A074X7P3"/>
<keyword evidence="3" id="KW-1185">Reference proteome</keyword>
<sequence>RLSGFLATALLSTRSIAQTCLSYGVDFQTNGDYFQNISSTDPFTFASLFEGCSSDVANNILVDPNGDEYQCTDTPLQPDDIIQLSTCPMDKDQLWTGDWSVLVISNNGDADPIAYERDFYLSVGIPSTTTYTPTVTI</sequence>
<feature type="non-terminal residue" evidence="2">
    <location>
        <position position="1"/>
    </location>
</feature>
<name>A0A074X7P3_9PEZI</name>